<dbReference type="InterPro" id="IPR050276">
    <property type="entry name" value="MshD_Acetyltransferase"/>
</dbReference>
<dbReference type="EMBL" id="ACIL03000006">
    <property type="protein sequence ID" value="ESL04018.1"/>
    <property type="molecule type" value="Genomic_DNA"/>
</dbReference>
<dbReference type="InterPro" id="IPR016181">
    <property type="entry name" value="Acyl_CoA_acyltransferase"/>
</dbReference>
<name>V2Y4X6_9FIRM</name>
<dbReference type="CDD" id="cd04301">
    <property type="entry name" value="NAT_SF"/>
    <property type="match status" value="1"/>
</dbReference>
<keyword evidence="3" id="KW-1185">Reference proteome</keyword>
<protein>
    <submittedName>
        <fullName evidence="2">Acetyltransferase, GNAT family</fullName>
    </submittedName>
</protein>
<dbReference type="OrthoDB" id="5292888at2"/>
<gene>
    <name evidence="2" type="ORF">GCWU0000282_000736</name>
</gene>
<dbReference type="PROSITE" id="PS51186">
    <property type="entry name" value="GNAT"/>
    <property type="match status" value="1"/>
</dbReference>
<dbReference type="Gene3D" id="3.40.630.30">
    <property type="match status" value="1"/>
</dbReference>
<dbReference type="AlphaFoldDB" id="V2Y4X6"/>
<dbReference type="PANTHER" id="PTHR43617:SF38">
    <property type="entry name" value="N-ACETYLTRANSFERASE DOMAIN-CONTAINING PROTEIN"/>
    <property type="match status" value="1"/>
</dbReference>
<dbReference type="HOGENOM" id="CLU_013985_18_2_9"/>
<comment type="caution">
    <text evidence="2">The sequence shown here is derived from an EMBL/GenBank/DDBJ whole genome shotgun (WGS) entry which is preliminary data.</text>
</comment>
<dbReference type="RefSeq" id="WP_023353626.1">
    <property type="nucleotide sequence ID" value="NZ_KI535366.1"/>
</dbReference>
<dbReference type="GO" id="GO:0016747">
    <property type="term" value="F:acyltransferase activity, transferring groups other than amino-acyl groups"/>
    <property type="evidence" value="ECO:0007669"/>
    <property type="project" value="InterPro"/>
</dbReference>
<evidence type="ECO:0000313" key="2">
    <source>
        <dbReference type="EMBL" id="ESL04018.1"/>
    </source>
</evidence>
<evidence type="ECO:0000313" key="3">
    <source>
        <dbReference type="Proteomes" id="UP000018227"/>
    </source>
</evidence>
<feature type="domain" description="N-acetyltransferase" evidence="1">
    <location>
        <begin position="1"/>
        <end position="164"/>
    </location>
</feature>
<dbReference type="eggNOG" id="COG1247">
    <property type="taxonomic scope" value="Bacteria"/>
</dbReference>
<dbReference type="STRING" id="592026.GCWU0000282_000736"/>
<dbReference type="SUPFAM" id="SSF55729">
    <property type="entry name" value="Acyl-CoA N-acyltransferases (Nat)"/>
    <property type="match status" value="1"/>
</dbReference>
<reference evidence="2 3" key="1">
    <citation type="submission" date="2013-06" db="EMBL/GenBank/DDBJ databases">
        <authorList>
            <person name="Weinstock G."/>
            <person name="Sodergren E."/>
            <person name="Clifton S."/>
            <person name="Fulton L."/>
            <person name="Fulton B."/>
            <person name="Courtney L."/>
            <person name="Fronick C."/>
            <person name="Harrison M."/>
            <person name="Strong C."/>
            <person name="Farmer C."/>
            <person name="Delahaunty K."/>
            <person name="Markovic C."/>
            <person name="Hall O."/>
            <person name="Minx P."/>
            <person name="Tomlinson C."/>
            <person name="Mitreva M."/>
            <person name="Nelson J."/>
            <person name="Hou S."/>
            <person name="Wollam A."/>
            <person name="Pepin K.H."/>
            <person name="Johnson M."/>
            <person name="Bhonagiri V."/>
            <person name="Nash W.E."/>
            <person name="Warren W."/>
            <person name="Chinwalla A."/>
            <person name="Mardis E.R."/>
            <person name="Wilson R.K."/>
        </authorList>
    </citation>
    <scope>NUCLEOTIDE SEQUENCE [LARGE SCALE GENOMIC DNA]</scope>
    <source>
        <strain evidence="2 3">ATCC 51271</strain>
    </source>
</reference>
<sequence>MDIRYITSSDDKNKISKIYEDSWRYAYSGIIPQNYLDAIQEGHWSNSLEIPGWNTMVCVQDGEYIGTSTFGKSRIEKYKDSGEVISIYFLPKYIGKGYGKKIMDTVMSELRKEGFREVFLWVLEGNRRARHFYENYGFEVCEDYMEEKIGGKALMAVRYVFRFK</sequence>
<dbReference type="InterPro" id="IPR000182">
    <property type="entry name" value="GNAT_dom"/>
</dbReference>
<keyword evidence="2" id="KW-0808">Transferase</keyword>
<dbReference type="PANTHER" id="PTHR43617">
    <property type="entry name" value="L-AMINO ACID N-ACETYLTRANSFERASE"/>
    <property type="match status" value="1"/>
</dbReference>
<evidence type="ECO:0000259" key="1">
    <source>
        <dbReference type="PROSITE" id="PS51186"/>
    </source>
</evidence>
<proteinExistence type="predicted"/>
<organism evidence="2 3">
    <name type="scientific">Catonella morbi ATCC 51271</name>
    <dbReference type="NCBI Taxonomy" id="592026"/>
    <lineage>
        <taxon>Bacteria</taxon>
        <taxon>Bacillati</taxon>
        <taxon>Bacillota</taxon>
        <taxon>Clostridia</taxon>
        <taxon>Lachnospirales</taxon>
        <taxon>Lachnospiraceae</taxon>
        <taxon>Catonella</taxon>
    </lineage>
</organism>
<accession>V2Y4X6</accession>
<dbReference type="Pfam" id="PF00583">
    <property type="entry name" value="Acetyltransf_1"/>
    <property type="match status" value="1"/>
</dbReference>
<dbReference type="Proteomes" id="UP000018227">
    <property type="component" value="Unassembled WGS sequence"/>
</dbReference>